<comment type="caution">
    <text evidence="1">The sequence shown here is derived from an EMBL/GenBank/DDBJ whole genome shotgun (WGS) entry which is preliminary data.</text>
</comment>
<evidence type="ECO:0000313" key="2">
    <source>
        <dbReference type="Proteomes" id="UP000616151"/>
    </source>
</evidence>
<accession>A0ACC5R4G2</accession>
<keyword evidence="1" id="KW-0645">Protease</keyword>
<keyword evidence="1" id="KW-0547">Nucleotide-binding</keyword>
<keyword evidence="1" id="KW-0067">ATP-binding</keyword>
<name>A0ACC5R4G2_9HYPH</name>
<proteinExistence type="predicted"/>
<evidence type="ECO:0000313" key="1">
    <source>
        <dbReference type="EMBL" id="MBK1867498.1"/>
    </source>
</evidence>
<sequence>MSFLTRGEDYLAKAPRFRLVGRDSELKKLSSILVRNMANSVLLVGPGGVGCTALCMGLQASKHDPDAPFDIVNKRFFWLDTDALFSSGDPVVIRDSFQRIMATLDRTPDSVLIIEDTRDFIEAARNIGTLHFINALCLAIKSKRTQVILEARDEDLDIILKSHSDLRELFTLVDLAEPEGDALFQIVSERAGHLNEFHRIRIAENATRTAIELTSKYRSRDAGMSRAQPERSVSLIDRALATYRLGAHRKAPGLAEAEAARKSAKDQQQVVAAEAAMAQSLARWTESQEKIKSLYKRQRDGEIAVLELEEELDKQVATEAEARKSPDNQVSEITGRIAKFARLATGAGIESDEVRDLRGRIEKFQGEIATNRTAFDALTKELNDHLELTREIVLREFSQISGISVSKLNEDEREKLRNLETELKNRIFGQDHVVRMLSNAVKTARVGRRNQDKPQASFMFLGPSGVGKTEIAKALAASLLDDEKALTRFDMSEYMEKHAVSRLIGAPPGYEGFEAGGILTNAMRKNPLRILLFDEIEKAHPDVFNVFLQILSDGRLTDNVGRTVSFSDAIIVMTTNIGQPHFLNPKLTVEEANAEAIREIEKTYRSEFLNRFAGRQNIICFNKLDLPSIEKIVRREFDSIDRTYTQEGIKVTVPEADLKAFCKDHYDPAIGARGLPGFIQANIEPIIVNMILESDKRGKLDLAYNPKRQAFEIKET</sequence>
<reference evidence="1" key="1">
    <citation type="submission" date="2021-01" db="EMBL/GenBank/DDBJ databases">
        <authorList>
            <person name="Sun Q."/>
        </authorList>
    </citation>
    <scope>NUCLEOTIDE SEQUENCE</scope>
    <source>
        <strain evidence="1">YIM B02566</strain>
    </source>
</reference>
<dbReference type="Proteomes" id="UP000616151">
    <property type="component" value="Unassembled WGS sequence"/>
</dbReference>
<keyword evidence="1" id="KW-0378">Hydrolase</keyword>
<dbReference type="EMBL" id="JAENHL010000007">
    <property type="protein sequence ID" value="MBK1867498.1"/>
    <property type="molecule type" value="Genomic_DNA"/>
</dbReference>
<protein>
    <submittedName>
        <fullName evidence="1">ATP-dependent Clp protease ATP-binding subunit</fullName>
    </submittedName>
</protein>
<organism evidence="1 2">
    <name type="scientific">Taklimakanibacter albus</name>
    <dbReference type="NCBI Taxonomy" id="2800327"/>
    <lineage>
        <taxon>Bacteria</taxon>
        <taxon>Pseudomonadati</taxon>
        <taxon>Pseudomonadota</taxon>
        <taxon>Alphaproteobacteria</taxon>
        <taxon>Hyphomicrobiales</taxon>
        <taxon>Aestuariivirgaceae</taxon>
        <taxon>Taklimakanibacter</taxon>
    </lineage>
</organism>
<keyword evidence="2" id="KW-1185">Reference proteome</keyword>
<gene>
    <name evidence="1" type="ORF">JHL16_14165</name>
</gene>